<evidence type="ECO:0000313" key="2">
    <source>
        <dbReference type="EMBL" id="GKU89469.1"/>
    </source>
</evidence>
<dbReference type="EMBL" id="BPVZ01000003">
    <property type="protein sequence ID" value="GKU89469.1"/>
    <property type="molecule type" value="Genomic_DNA"/>
</dbReference>
<keyword evidence="3" id="KW-1185">Reference proteome</keyword>
<comment type="caution">
    <text evidence="2">The sequence shown here is derived from an EMBL/GenBank/DDBJ whole genome shotgun (WGS) entry which is preliminary data.</text>
</comment>
<feature type="region of interest" description="Disordered" evidence="1">
    <location>
        <begin position="1"/>
        <end position="29"/>
    </location>
</feature>
<evidence type="ECO:0000256" key="1">
    <source>
        <dbReference type="SAM" id="MobiDB-lite"/>
    </source>
</evidence>
<sequence length="97" mass="10939">MILMDGLLPQRQGGAAPQPSQQVPSGRGGRQIRILQDRSMDHRVRVRIPVRNPPQELLQKIPHHLQPAFLALDDRPESVPDRAQAAQLVTRFGARQR</sequence>
<evidence type="ECO:0000313" key="3">
    <source>
        <dbReference type="Proteomes" id="UP001054252"/>
    </source>
</evidence>
<name>A0AAV5HWF1_9ROSI</name>
<gene>
    <name evidence="2" type="ORF">SLEP1_g3602</name>
</gene>
<protein>
    <submittedName>
        <fullName evidence="2">Uncharacterized protein</fullName>
    </submittedName>
</protein>
<organism evidence="2 3">
    <name type="scientific">Rubroshorea leprosula</name>
    <dbReference type="NCBI Taxonomy" id="152421"/>
    <lineage>
        <taxon>Eukaryota</taxon>
        <taxon>Viridiplantae</taxon>
        <taxon>Streptophyta</taxon>
        <taxon>Embryophyta</taxon>
        <taxon>Tracheophyta</taxon>
        <taxon>Spermatophyta</taxon>
        <taxon>Magnoliopsida</taxon>
        <taxon>eudicotyledons</taxon>
        <taxon>Gunneridae</taxon>
        <taxon>Pentapetalae</taxon>
        <taxon>rosids</taxon>
        <taxon>malvids</taxon>
        <taxon>Malvales</taxon>
        <taxon>Dipterocarpaceae</taxon>
        <taxon>Rubroshorea</taxon>
    </lineage>
</organism>
<dbReference type="AlphaFoldDB" id="A0AAV5HWF1"/>
<proteinExistence type="predicted"/>
<accession>A0AAV5HWF1</accession>
<reference evidence="2 3" key="1">
    <citation type="journal article" date="2021" name="Commun. Biol.">
        <title>The genome of Shorea leprosula (Dipterocarpaceae) highlights the ecological relevance of drought in aseasonal tropical rainforests.</title>
        <authorList>
            <person name="Ng K.K.S."/>
            <person name="Kobayashi M.J."/>
            <person name="Fawcett J.A."/>
            <person name="Hatakeyama M."/>
            <person name="Paape T."/>
            <person name="Ng C.H."/>
            <person name="Ang C.C."/>
            <person name="Tnah L.H."/>
            <person name="Lee C.T."/>
            <person name="Nishiyama T."/>
            <person name="Sese J."/>
            <person name="O'Brien M.J."/>
            <person name="Copetti D."/>
            <person name="Mohd Noor M.I."/>
            <person name="Ong R.C."/>
            <person name="Putra M."/>
            <person name="Sireger I.Z."/>
            <person name="Indrioko S."/>
            <person name="Kosugi Y."/>
            <person name="Izuno A."/>
            <person name="Isagi Y."/>
            <person name="Lee S.L."/>
            <person name="Shimizu K.K."/>
        </authorList>
    </citation>
    <scope>NUCLEOTIDE SEQUENCE [LARGE SCALE GENOMIC DNA]</scope>
    <source>
        <strain evidence="2">214</strain>
    </source>
</reference>
<dbReference type="Proteomes" id="UP001054252">
    <property type="component" value="Unassembled WGS sequence"/>
</dbReference>